<dbReference type="RefSeq" id="WP_150673414.1">
    <property type="nucleotide sequence ID" value="NZ_CABVJE010000017.1"/>
</dbReference>
<evidence type="ECO:0000313" key="1">
    <source>
        <dbReference type="EMBL" id="VVQ12457.1"/>
    </source>
</evidence>
<dbReference type="AlphaFoldDB" id="A0A5E7ULZ7"/>
<reference evidence="1 2" key="1">
    <citation type="submission" date="2019-09" db="EMBL/GenBank/DDBJ databases">
        <authorList>
            <person name="Chandra G."/>
            <person name="Truman W A."/>
        </authorList>
    </citation>
    <scope>NUCLEOTIDE SEQUENCE [LARGE SCALE GENOMIC DNA]</scope>
    <source>
        <strain evidence="1">PS938</strain>
    </source>
</reference>
<accession>A0A5E7ULZ7</accession>
<dbReference type="EMBL" id="CABVJE010000017">
    <property type="protein sequence ID" value="VVQ12457.1"/>
    <property type="molecule type" value="Genomic_DNA"/>
</dbReference>
<evidence type="ECO:0000313" key="2">
    <source>
        <dbReference type="Proteomes" id="UP000327191"/>
    </source>
</evidence>
<evidence type="ECO:0008006" key="3">
    <source>
        <dbReference type="Google" id="ProtNLM"/>
    </source>
</evidence>
<dbReference type="OrthoDB" id="6823140at2"/>
<sequence>MSKAYIFVNSHVQPYSYLKTNLNLGQKSSVKFDVLNAHVVNAVVLPGEIIIVGDESVSSCTAEEAFYMQKASQVHLAIMANGMQSDGFLVENHEFLTKALGYTSLGIGTVGGAWSKHLDGIKKTLEDIEAAHGDLLRNGGTQNRDSFYLKRKVLFEKLDGQLKNFGRFGSGLRNQGSIKEMLGISTRSYLHTGTITGYAETINGVAKASSLLKKGTYLGVGLNAAATGASIYTACSTGREDQCRKAKYVEGGKLSGSLFFGALGGTAGGVGAALGCAVVFGVATGGPGALACGVIGGGVGGWVGGESGGYAGELSGEIFYEYSLQ</sequence>
<organism evidence="1 2">
    <name type="scientific">Pseudomonas fluorescens</name>
    <dbReference type="NCBI Taxonomy" id="294"/>
    <lineage>
        <taxon>Bacteria</taxon>
        <taxon>Pseudomonadati</taxon>
        <taxon>Pseudomonadota</taxon>
        <taxon>Gammaproteobacteria</taxon>
        <taxon>Pseudomonadales</taxon>
        <taxon>Pseudomonadaceae</taxon>
        <taxon>Pseudomonas</taxon>
    </lineage>
</organism>
<proteinExistence type="predicted"/>
<name>A0A5E7ULZ7_PSEFL</name>
<dbReference type="Proteomes" id="UP000327191">
    <property type="component" value="Unassembled WGS sequence"/>
</dbReference>
<gene>
    <name evidence="1" type="ORF">PS938_03790</name>
</gene>
<protein>
    <recommendedName>
        <fullName evidence="3">SSU ribosomal protein S2p (SAe)</fullName>
    </recommendedName>
</protein>